<dbReference type="Proteomes" id="UP001209713">
    <property type="component" value="Unassembled WGS sequence"/>
</dbReference>
<accession>A0ABT2YVE7</accession>
<sequence length="115" mass="12711">MPHCIIEYSQNTEQKIPVSNIMEEVKVACIRSSLFSPEDVKVRAFACNHFVAAGEEEGFIHVTLKILSGRTAEQKKSLSSLVLDNLVGLNFPQTILSVEVCDIDKASYVKTKVSP</sequence>
<dbReference type="PANTHER" id="PTHR37950:SF1">
    <property type="entry name" value="4-HYDROXYPHENYLACETATE CATABOLISM PROTEIN"/>
    <property type="match status" value="1"/>
</dbReference>
<reference evidence="1 2" key="1">
    <citation type="submission" date="2022-10" db="EMBL/GenBank/DDBJ databases">
        <title>Marinomonas transparenta sp. nov. and Marinomonas sargassi sp. nov., isolated from marine alga (Sargassum natans (L.) Gaillon).</title>
        <authorList>
            <person name="Wang Y."/>
        </authorList>
    </citation>
    <scope>NUCLEOTIDE SEQUENCE [LARGE SCALE GENOMIC DNA]</scope>
    <source>
        <strain evidence="1 2">C2222</strain>
    </source>
</reference>
<dbReference type="EMBL" id="JAOVZB010000006">
    <property type="protein sequence ID" value="MCV2403872.1"/>
    <property type="molecule type" value="Genomic_DNA"/>
</dbReference>
<protein>
    <submittedName>
        <fullName evidence="1">5-carboxymethyl-2-hydroxymuconate Delta-isomerase</fullName>
    </submittedName>
</protein>
<dbReference type="RefSeq" id="WP_263531254.1">
    <property type="nucleotide sequence ID" value="NZ_JAOVZB010000006.1"/>
</dbReference>
<keyword evidence="2" id="KW-1185">Reference proteome</keyword>
<dbReference type="Pfam" id="PF02962">
    <property type="entry name" value="CHMI"/>
    <property type="match status" value="1"/>
</dbReference>
<dbReference type="SUPFAM" id="SSF55331">
    <property type="entry name" value="Tautomerase/MIF"/>
    <property type="match status" value="1"/>
</dbReference>
<dbReference type="InterPro" id="IPR004220">
    <property type="entry name" value="5-COMe_2-OHmuconate_Isoase"/>
</dbReference>
<name>A0ABT2YVE7_9GAMM</name>
<proteinExistence type="predicted"/>
<evidence type="ECO:0000313" key="2">
    <source>
        <dbReference type="Proteomes" id="UP001209713"/>
    </source>
</evidence>
<dbReference type="PANTHER" id="PTHR37950">
    <property type="entry name" value="4-HYDROXYPHENYLACETATE CATABOLISM PROTEIN"/>
    <property type="match status" value="1"/>
</dbReference>
<gene>
    <name evidence="1" type="ORF">OFY17_13450</name>
</gene>
<comment type="caution">
    <text evidence="1">The sequence shown here is derived from an EMBL/GenBank/DDBJ whole genome shotgun (WGS) entry which is preliminary data.</text>
</comment>
<dbReference type="InterPro" id="IPR014347">
    <property type="entry name" value="Tautomerase/MIF_sf"/>
</dbReference>
<dbReference type="Gene3D" id="3.30.429.10">
    <property type="entry name" value="Macrophage Migration Inhibitory Factor"/>
    <property type="match status" value="1"/>
</dbReference>
<evidence type="ECO:0000313" key="1">
    <source>
        <dbReference type="EMBL" id="MCV2403872.1"/>
    </source>
</evidence>
<organism evidence="1 2">
    <name type="scientific">Marinomonas sargassi</name>
    <dbReference type="NCBI Taxonomy" id="2984494"/>
    <lineage>
        <taxon>Bacteria</taxon>
        <taxon>Pseudomonadati</taxon>
        <taxon>Pseudomonadota</taxon>
        <taxon>Gammaproteobacteria</taxon>
        <taxon>Oceanospirillales</taxon>
        <taxon>Oceanospirillaceae</taxon>
        <taxon>Marinomonas</taxon>
    </lineage>
</organism>
<dbReference type="CDD" id="cd00580">
    <property type="entry name" value="CHMI"/>
    <property type="match status" value="1"/>
</dbReference>